<keyword evidence="2" id="KW-1185">Reference proteome</keyword>
<accession>A0A5A7R620</accession>
<organism evidence="1 2">
    <name type="scientific">Striga asiatica</name>
    <name type="common">Asiatic witchweed</name>
    <name type="synonym">Buchnera asiatica</name>
    <dbReference type="NCBI Taxonomy" id="4170"/>
    <lineage>
        <taxon>Eukaryota</taxon>
        <taxon>Viridiplantae</taxon>
        <taxon>Streptophyta</taxon>
        <taxon>Embryophyta</taxon>
        <taxon>Tracheophyta</taxon>
        <taxon>Spermatophyta</taxon>
        <taxon>Magnoliopsida</taxon>
        <taxon>eudicotyledons</taxon>
        <taxon>Gunneridae</taxon>
        <taxon>Pentapetalae</taxon>
        <taxon>asterids</taxon>
        <taxon>lamiids</taxon>
        <taxon>Lamiales</taxon>
        <taxon>Orobanchaceae</taxon>
        <taxon>Buchnereae</taxon>
        <taxon>Striga</taxon>
    </lineage>
</organism>
<keyword evidence="1" id="KW-0812">Transmembrane</keyword>
<keyword evidence="1" id="KW-0472">Membrane</keyword>
<dbReference type="Proteomes" id="UP000325081">
    <property type="component" value="Unassembled WGS sequence"/>
</dbReference>
<dbReference type="EMBL" id="BKCP01010514">
    <property type="protein sequence ID" value="GER52866.1"/>
    <property type="molecule type" value="Genomic_DNA"/>
</dbReference>
<sequence length="186" mass="21064">MADDRVPPGTPLSAISVAAQDWHAQGYGVYLVTEKPHLFRGIWPLNVACLYGISAEKSWLGTAYLSYGPSPLIFMQQPPPPKKYSAPPDFRHHFTPPLCFSSSGTRRSERFPSRYQLRTIPLSRSSRFRCAEKILYLQLLTIDLKLLTWQILAPIPMEANFSSVLSRMVLSSGLADKIIWKRELLD</sequence>
<reference evidence="2" key="1">
    <citation type="journal article" date="2019" name="Curr. Biol.">
        <title>Genome Sequence of Striga asiatica Provides Insight into the Evolution of Plant Parasitism.</title>
        <authorList>
            <person name="Yoshida S."/>
            <person name="Kim S."/>
            <person name="Wafula E.K."/>
            <person name="Tanskanen J."/>
            <person name="Kim Y.M."/>
            <person name="Honaas L."/>
            <person name="Yang Z."/>
            <person name="Spallek T."/>
            <person name="Conn C.E."/>
            <person name="Ichihashi Y."/>
            <person name="Cheong K."/>
            <person name="Cui S."/>
            <person name="Der J.P."/>
            <person name="Gundlach H."/>
            <person name="Jiao Y."/>
            <person name="Hori C."/>
            <person name="Ishida J.K."/>
            <person name="Kasahara H."/>
            <person name="Kiba T."/>
            <person name="Kim M.S."/>
            <person name="Koo N."/>
            <person name="Laohavisit A."/>
            <person name="Lee Y.H."/>
            <person name="Lumba S."/>
            <person name="McCourt P."/>
            <person name="Mortimer J.C."/>
            <person name="Mutuku J.M."/>
            <person name="Nomura T."/>
            <person name="Sasaki-Sekimoto Y."/>
            <person name="Seto Y."/>
            <person name="Wang Y."/>
            <person name="Wakatake T."/>
            <person name="Sakakibara H."/>
            <person name="Demura T."/>
            <person name="Yamaguchi S."/>
            <person name="Yoneyama K."/>
            <person name="Manabe R.I."/>
            <person name="Nelson D.C."/>
            <person name="Schulman A.H."/>
            <person name="Timko M.P."/>
            <person name="dePamphilis C.W."/>
            <person name="Choi D."/>
            <person name="Shirasu K."/>
        </authorList>
    </citation>
    <scope>NUCLEOTIDE SEQUENCE [LARGE SCALE GENOMIC DNA]</scope>
    <source>
        <strain evidence="2">cv. UVA1</strain>
    </source>
</reference>
<name>A0A5A7R620_STRAF</name>
<protein>
    <submittedName>
        <fullName evidence="1">Transmembrane protein 97</fullName>
    </submittedName>
</protein>
<comment type="caution">
    <text evidence="1">The sequence shown here is derived from an EMBL/GenBank/DDBJ whole genome shotgun (WGS) entry which is preliminary data.</text>
</comment>
<evidence type="ECO:0000313" key="1">
    <source>
        <dbReference type="EMBL" id="GER52866.1"/>
    </source>
</evidence>
<gene>
    <name evidence="1" type="ORF">STAS_30341</name>
</gene>
<dbReference type="OrthoDB" id="433124at2759"/>
<proteinExistence type="predicted"/>
<evidence type="ECO:0000313" key="2">
    <source>
        <dbReference type="Proteomes" id="UP000325081"/>
    </source>
</evidence>
<dbReference type="AlphaFoldDB" id="A0A5A7R620"/>